<accession>A0A225WMG9</accession>
<keyword evidence="7" id="KW-1185">Reference proteome</keyword>
<feature type="chain" id="PRO_5011968455" evidence="5">
    <location>
        <begin position="20"/>
        <end position="249"/>
    </location>
</feature>
<comment type="similarity">
    <text evidence="2">Belongs to the Necrosis inducing protein (NPP1) family.</text>
</comment>
<dbReference type="GO" id="GO:0005576">
    <property type="term" value="C:extracellular region"/>
    <property type="evidence" value="ECO:0007669"/>
    <property type="project" value="UniProtKB-SubCell"/>
</dbReference>
<comment type="caution">
    <text evidence="6">The sequence shown here is derived from an EMBL/GenBank/DDBJ whole genome shotgun (WGS) entry which is preliminary data.</text>
</comment>
<organism evidence="6 7">
    <name type="scientific">Phytophthora megakarya</name>
    <dbReference type="NCBI Taxonomy" id="4795"/>
    <lineage>
        <taxon>Eukaryota</taxon>
        <taxon>Sar</taxon>
        <taxon>Stramenopiles</taxon>
        <taxon>Oomycota</taxon>
        <taxon>Peronosporomycetes</taxon>
        <taxon>Peronosporales</taxon>
        <taxon>Peronosporaceae</taxon>
        <taxon>Phytophthora</taxon>
    </lineage>
</organism>
<dbReference type="EMBL" id="NBNE01000628">
    <property type="protein sequence ID" value="OWZ18187.1"/>
    <property type="molecule type" value="Genomic_DNA"/>
</dbReference>
<evidence type="ECO:0000313" key="7">
    <source>
        <dbReference type="Proteomes" id="UP000198211"/>
    </source>
</evidence>
<name>A0A225WMG9_9STRA</name>
<dbReference type="STRING" id="4795.A0A225WMG9"/>
<evidence type="ECO:0000256" key="4">
    <source>
        <dbReference type="ARBA" id="ARBA00023026"/>
    </source>
</evidence>
<gene>
    <name evidence="6" type="ORF">PHMEG_0007764</name>
</gene>
<feature type="signal peptide" evidence="5">
    <location>
        <begin position="1"/>
        <end position="19"/>
    </location>
</feature>
<dbReference type="PIRSF" id="PIRSF029958">
    <property type="entry name" value="Necrosis-inducing_protein"/>
    <property type="match status" value="1"/>
</dbReference>
<dbReference type="Proteomes" id="UP000198211">
    <property type="component" value="Unassembled WGS sequence"/>
</dbReference>
<keyword evidence="5" id="KW-0732">Signal</keyword>
<dbReference type="PANTHER" id="PTHR33657:SF8">
    <property type="entry name" value="DOMAIN PROTEIN, PUTATIVE (AFU_ORTHOLOGUE AFUA_5G00600)-RELATED"/>
    <property type="match status" value="1"/>
</dbReference>
<evidence type="ECO:0000256" key="3">
    <source>
        <dbReference type="ARBA" id="ARBA00022525"/>
    </source>
</evidence>
<evidence type="ECO:0000256" key="2">
    <source>
        <dbReference type="ARBA" id="ARBA00009520"/>
    </source>
</evidence>
<dbReference type="AlphaFoldDB" id="A0A225WMG9"/>
<keyword evidence="3" id="KW-0964">Secreted</keyword>
<reference evidence="7" key="1">
    <citation type="submission" date="2017-03" db="EMBL/GenBank/DDBJ databases">
        <title>Phytopthora megakarya and P. palmivora, two closely related causual agents of cacao black pod achieved similar genome size and gene model numbers by different mechanisms.</title>
        <authorList>
            <person name="Ali S."/>
            <person name="Shao J."/>
            <person name="Larry D.J."/>
            <person name="Kronmiller B."/>
            <person name="Shen D."/>
            <person name="Strem M.D."/>
            <person name="Melnick R.L."/>
            <person name="Guiltinan M.J."/>
            <person name="Tyler B.M."/>
            <person name="Meinhardt L.W."/>
            <person name="Bailey B.A."/>
        </authorList>
    </citation>
    <scope>NUCLEOTIDE SEQUENCE [LARGE SCALE GENOMIC DNA]</scope>
    <source>
        <strain evidence="7">zdho120</strain>
    </source>
</reference>
<sequence length="249" mass="27821">MNFGISLLVAIVILAVANGDIQKIKHDEVQPFPQPEPTTDSEKSAVKYKPHLYISNGCHPYPAVQADGAISGGLKWSGWSDGDCEGPGFGSQVYSRSDWYKGKWAIMYTWFFPKGSEYQINLGSGHRYLWLYAIVWTDSPNPDTSTILGVSMSANIGHEKEAPPDSKFVSDGTTIKFDSYSSLLTGKQTLQLTTKEGETQDLITWEQLTDEARKSLSEFDFNSKWSFSNVVMPLKDDEFTDKLNDGYPF</sequence>
<comment type="subcellular location">
    <subcellularLocation>
        <location evidence="1">Secreted</location>
    </subcellularLocation>
</comment>
<dbReference type="InterPro" id="IPR008701">
    <property type="entry name" value="NPP1"/>
</dbReference>
<evidence type="ECO:0000313" key="6">
    <source>
        <dbReference type="EMBL" id="OWZ18187.1"/>
    </source>
</evidence>
<evidence type="ECO:0000256" key="1">
    <source>
        <dbReference type="ARBA" id="ARBA00004613"/>
    </source>
</evidence>
<keyword evidence="4" id="KW-0843">Virulence</keyword>
<proteinExistence type="inferred from homology"/>
<protein>
    <submittedName>
        <fullName evidence="6">Necrosis inducing protein NPP1</fullName>
    </submittedName>
</protein>
<dbReference type="PANTHER" id="PTHR33657">
    <property type="entry name" value="DOMAIN PROTEIN, PUTATIVE (AFU_ORTHOLOGUE AFUA_5G00600)-RELATED"/>
    <property type="match status" value="1"/>
</dbReference>
<dbReference type="Pfam" id="PF05630">
    <property type="entry name" value="NPP1"/>
    <property type="match status" value="1"/>
</dbReference>
<dbReference type="OrthoDB" id="89086at2759"/>
<evidence type="ECO:0000256" key="5">
    <source>
        <dbReference type="SAM" id="SignalP"/>
    </source>
</evidence>